<evidence type="ECO:0000313" key="2">
    <source>
        <dbReference type="EMBL" id="CAB4185248.1"/>
    </source>
</evidence>
<protein>
    <submittedName>
        <fullName evidence="2">Uncharacterized protein</fullName>
    </submittedName>
</protein>
<evidence type="ECO:0000313" key="4">
    <source>
        <dbReference type="EMBL" id="CAB5229856.1"/>
    </source>
</evidence>
<name>A0A6J5QWB0_9CAUD</name>
<sequence>MMTLEELLTEREENHRRQWQAAAQMLAQCRREAAALHDDDDPRVTLVAQAIEPRISDMIFDRGASYQQFLSDIGDVARAAVAAFDGTAP</sequence>
<evidence type="ECO:0000313" key="3">
    <source>
        <dbReference type="EMBL" id="CAB4188269.1"/>
    </source>
</evidence>
<reference evidence="2" key="1">
    <citation type="submission" date="2020-05" db="EMBL/GenBank/DDBJ databases">
        <authorList>
            <person name="Chiriac C."/>
            <person name="Salcher M."/>
            <person name="Ghai R."/>
            <person name="Kavagutti S V."/>
        </authorList>
    </citation>
    <scope>NUCLEOTIDE SEQUENCE</scope>
</reference>
<proteinExistence type="predicted"/>
<organism evidence="2">
    <name type="scientific">uncultured Caudovirales phage</name>
    <dbReference type="NCBI Taxonomy" id="2100421"/>
    <lineage>
        <taxon>Viruses</taxon>
        <taxon>Duplodnaviria</taxon>
        <taxon>Heunggongvirae</taxon>
        <taxon>Uroviricota</taxon>
        <taxon>Caudoviricetes</taxon>
        <taxon>Peduoviridae</taxon>
        <taxon>Maltschvirus</taxon>
        <taxon>Maltschvirus maltsch</taxon>
    </lineage>
</organism>
<evidence type="ECO:0000313" key="1">
    <source>
        <dbReference type="EMBL" id="CAB4173486.1"/>
    </source>
</evidence>
<dbReference type="EMBL" id="LR798413">
    <property type="protein sequence ID" value="CAB5229856.1"/>
    <property type="molecule type" value="Genomic_DNA"/>
</dbReference>
<gene>
    <name evidence="2" type="ORF">UFOVP1120_24</name>
    <name evidence="3" type="ORF">UFOVP1183_18</name>
    <name evidence="4" type="ORF">UFOVP1571_24</name>
    <name evidence="1" type="ORF">UFOVP955_15</name>
</gene>
<accession>A0A6J5QWB0</accession>
<dbReference type="EMBL" id="LR796904">
    <property type="protein sequence ID" value="CAB4173486.1"/>
    <property type="molecule type" value="Genomic_DNA"/>
</dbReference>
<dbReference type="EMBL" id="LR797074">
    <property type="protein sequence ID" value="CAB4185248.1"/>
    <property type="molecule type" value="Genomic_DNA"/>
</dbReference>
<dbReference type="EMBL" id="LR797125">
    <property type="protein sequence ID" value="CAB4188269.1"/>
    <property type="molecule type" value="Genomic_DNA"/>
</dbReference>